<keyword evidence="3" id="KW-0442">Lipid degradation</keyword>
<accession>A0A0D2JNH2</accession>
<feature type="domain" description="PNPLA" evidence="4">
    <location>
        <begin position="8"/>
        <end position="190"/>
    </location>
</feature>
<dbReference type="EC" id="3.1.1.-" evidence="3"/>
<dbReference type="GO" id="GO:0005737">
    <property type="term" value="C:cytoplasm"/>
    <property type="evidence" value="ECO:0007669"/>
    <property type="project" value="TreeGrafter"/>
</dbReference>
<dbReference type="OrthoDB" id="10525519at2759"/>
<dbReference type="KEGG" id="mng:MNEG_7282"/>
<dbReference type="Pfam" id="PF01734">
    <property type="entry name" value="Patatin"/>
    <property type="match status" value="1"/>
</dbReference>
<dbReference type="AlphaFoldDB" id="A0A0D2JNH2"/>
<gene>
    <name evidence="5" type="ORF">MNEG_7282</name>
</gene>
<protein>
    <recommendedName>
        <fullName evidence="3">Patatin</fullName>
        <ecNumber evidence="3">3.1.1.-</ecNumber>
    </recommendedName>
</protein>
<keyword evidence="1 3" id="KW-0443">Lipid metabolism</keyword>
<comment type="caution">
    <text evidence="2">Lacks conserved residue(s) required for the propagation of feature annotation.</text>
</comment>
<evidence type="ECO:0000256" key="1">
    <source>
        <dbReference type="ARBA" id="ARBA00023098"/>
    </source>
</evidence>
<comment type="domain">
    <text evidence="3">The nitrogen atoms of the two glycine residues in the GGXR motif define the oxyanion hole, and stabilize the oxyanion that forms during the nucleophilic attack by the catalytic serine during substrate cleavage.</text>
</comment>
<feature type="short sequence motif" description="GXSXG" evidence="2">
    <location>
        <begin position="42"/>
        <end position="46"/>
    </location>
</feature>
<evidence type="ECO:0000256" key="3">
    <source>
        <dbReference type="RuleBase" id="RU361262"/>
    </source>
</evidence>
<comment type="similarity">
    <text evidence="3">Belongs to the patatin family.</text>
</comment>
<evidence type="ECO:0000313" key="5">
    <source>
        <dbReference type="EMBL" id="KIZ00683.1"/>
    </source>
</evidence>
<dbReference type="InterPro" id="IPR002641">
    <property type="entry name" value="PNPLA_dom"/>
</dbReference>
<dbReference type="GeneID" id="25740158"/>
<proteinExistence type="inferred from homology"/>
<dbReference type="GO" id="GO:0005811">
    <property type="term" value="C:lipid droplet"/>
    <property type="evidence" value="ECO:0007669"/>
    <property type="project" value="TreeGrafter"/>
</dbReference>
<keyword evidence="3" id="KW-0378">Hydrolase</keyword>
<dbReference type="SUPFAM" id="SSF52151">
    <property type="entry name" value="FabD/lysophospholipase-like"/>
    <property type="match status" value="1"/>
</dbReference>
<organism evidence="5 6">
    <name type="scientific">Monoraphidium neglectum</name>
    <dbReference type="NCBI Taxonomy" id="145388"/>
    <lineage>
        <taxon>Eukaryota</taxon>
        <taxon>Viridiplantae</taxon>
        <taxon>Chlorophyta</taxon>
        <taxon>core chlorophytes</taxon>
        <taxon>Chlorophyceae</taxon>
        <taxon>CS clade</taxon>
        <taxon>Sphaeropleales</taxon>
        <taxon>Selenastraceae</taxon>
        <taxon>Monoraphidium</taxon>
    </lineage>
</organism>
<dbReference type="PANTHER" id="PTHR12406">
    <property type="entry name" value="CALCIUM-INDEPENDENT PHOSPHOLIPASE A2 IPLA2 -RELATED"/>
    <property type="match status" value="1"/>
</dbReference>
<keyword evidence="6" id="KW-1185">Reference proteome</keyword>
<name>A0A0D2JNH2_9CHLO</name>
<dbReference type="GO" id="GO:0004806">
    <property type="term" value="F:triacylglycerol lipase activity"/>
    <property type="evidence" value="ECO:0007669"/>
    <property type="project" value="TreeGrafter"/>
</dbReference>
<comment type="function">
    <text evidence="3">Lipolytic acyl hydrolase (LAH).</text>
</comment>
<dbReference type="EMBL" id="KK101492">
    <property type="protein sequence ID" value="KIZ00683.1"/>
    <property type="molecule type" value="Genomic_DNA"/>
</dbReference>
<dbReference type="PANTHER" id="PTHR12406:SF7">
    <property type="entry name" value="PATATIN-LIKE PHOSPHOLIPASE DOMAIN-CONTAINING PROTEIN 4"/>
    <property type="match status" value="1"/>
</dbReference>
<dbReference type="PROSITE" id="PS51635">
    <property type="entry name" value="PNPLA"/>
    <property type="match status" value="1"/>
</dbReference>
<dbReference type="InterPro" id="IPR033562">
    <property type="entry name" value="PLPL"/>
</dbReference>
<dbReference type="InterPro" id="IPR016035">
    <property type="entry name" value="Acyl_Trfase/lysoPLipase"/>
</dbReference>
<dbReference type="GO" id="GO:0016020">
    <property type="term" value="C:membrane"/>
    <property type="evidence" value="ECO:0007669"/>
    <property type="project" value="TreeGrafter"/>
</dbReference>
<dbReference type="Proteomes" id="UP000054498">
    <property type="component" value="Unassembled WGS sequence"/>
</dbReference>
<evidence type="ECO:0000256" key="2">
    <source>
        <dbReference type="PROSITE-ProRule" id="PRU01161"/>
    </source>
</evidence>
<dbReference type="GO" id="GO:0055088">
    <property type="term" value="P:lipid homeostasis"/>
    <property type="evidence" value="ECO:0007669"/>
    <property type="project" value="TreeGrafter"/>
</dbReference>
<sequence length="319" mass="32744">MAKAALGFAFGGGGWLTTWYLGVLQGLIASGAFKPGVTPIYGVSTGAQAAALGCAGGDPFAAVAGALLDAQHCLDTGTTPPCLHTLDAVMRARLNASLPAGAAKACSGLLTLGFTKPLGDARLGRYGQPRMMWKGNFRESNFTSDADLIDAVAASGYLPCTSANAPYAVFRGRPAMAGGYTLRTPCPRNAKRCVTVHSGVPGKLFSSGFPNVSVAADSAASSLPSSGSGSGGGALGRRLAAVPAPLPSSCPIEVGAPEIVFGRRPGIDIYPGKYNPVAYTWWTWESWVVAKPSVEGLRYGFELGIADATSWARAAKIIK</sequence>
<dbReference type="RefSeq" id="XP_013899702.1">
    <property type="nucleotide sequence ID" value="XM_014044248.1"/>
</dbReference>
<dbReference type="GO" id="GO:0019433">
    <property type="term" value="P:triglyceride catabolic process"/>
    <property type="evidence" value="ECO:0007669"/>
    <property type="project" value="TreeGrafter"/>
</dbReference>
<evidence type="ECO:0000313" key="6">
    <source>
        <dbReference type="Proteomes" id="UP000054498"/>
    </source>
</evidence>
<evidence type="ECO:0000259" key="4">
    <source>
        <dbReference type="PROSITE" id="PS51635"/>
    </source>
</evidence>
<reference evidence="5 6" key="1">
    <citation type="journal article" date="2013" name="BMC Genomics">
        <title>Reconstruction of the lipid metabolism for the microalga Monoraphidium neglectum from its genome sequence reveals characteristics suitable for biofuel production.</title>
        <authorList>
            <person name="Bogen C."/>
            <person name="Al-Dilaimi A."/>
            <person name="Albersmeier A."/>
            <person name="Wichmann J."/>
            <person name="Grundmann M."/>
            <person name="Rupp O."/>
            <person name="Lauersen K.J."/>
            <person name="Blifernez-Klassen O."/>
            <person name="Kalinowski J."/>
            <person name="Goesmann A."/>
            <person name="Mussgnug J.H."/>
            <person name="Kruse O."/>
        </authorList>
    </citation>
    <scope>NUCLEOTIDE SEQUENCE [LARGE SCALE GENOMIC DNA]</scope>
    <source>
        <strain evidence="5 6">SAG 48.87</strain>
    </source>
</reference>